<dbReference type="Gene3D" id="3.40.80.10">
    <property type="entry name" value="Peptidoglycan recognition protein-like"/>
    <property type="match status" value="1"/>
</dbReference>
<dbReference type="GO" id="GO:0008745">
    <property type="term" value="F:N-acetylmuramoyl-L-alanine amidase activity"/>
    <property type="evidence" value="ECO:0007669"/>
    <property type="project" value="UniProtKB-EC"/>
</dbReference>
<gene>
    <name evidence="6" type="ORF">JF68_09340</name>
</gene>
<evidence type="ECO:0000256" key="2">
    <source>
        <dbReference type="ARBA" id="ARBA00011901"/>
    </source>
</evidence>
<dbReference type="PANTHER" id="PTHR30417:SF1">
    <property type="entry name" value="N-ACETYLMURAMOYL-L-ALANINE AMIDASE AMID"/>
    <property type="match status" value="1"/>
</dbReference>
<dbReference type="CDD" id="cd06583">
    <property type="entry name" value="PGRP"/>
    <property type="match status" value="1"/>
</dbReference>
<evidence type="ECO:0000313" key="6">
    <source>
        <dbReference type="EMBL" id="KJY53585.1"/>
    </source>
</evidence>
<proteinExistence type="predicted"/>
<accession>A0ABD4AEQ2</accession>
<dbReference type="EMBL" id="JXBX01000009">
    <property type="protein sequence ID" value="KJY53585.1"/>
    <property type="molecule type" value="Genomic_DNA"/>
</dbReference>
<dbReference type="SMART" id="SM00644">
    <property type="entry name" value="Ami_2"/>
    <property type="match status" value="1"/>
</dbReference>
<dbReference type="Pfam" id="PF01510">
    <property type="entry name" value="Amidase_2"/>
    <property type="match status" value="1"/>
</dbReference>
<name>A0ABD4AEQ2_9BIFI</name>
<keyword evidence="3" id="KW-0378">Hydrolase</keyword>
<comment type="caution">
    <text evidence="6">The sequence shown here is derived from an EMBL/GenBank/DDBJ whole genome shotgun (WGS) entry which is preliminary data.</text>
</comment>
<evidence type="ECO:0000259" key="5">
    <source>
        <dbReference type="SMART" id="SM00644"/>
    </source>
</evidence>
<dbReference type="SUPFAM" id="SSF55846">
    <property type="entry name" value="N-acetylmuramoyl-L-alanine amidase-like"/>
    <property type="match status" value="1"/>
</dbReference>
<evidence type="ECO:0000256" key="3">
    <source>
        <dbReference type="ARBA" id="ARBA00022801"/>
    </source>
</evidence>
<feature type="domain" description="N-acetylmuramoyl-L-alanine amidase" evidence="5">
    <location>
        <begin position="12"/>
        <end position="137"/>
    </location>
</feature>
<dbReference type="AlphaFoldDB" id="A0ABD4AEQ2"/>
<evidence type="ECO:0000313" key="7">
    <source>
        <dbReference type="Proteomes" id="UP000033652"/>
    </source>
</evidence>
<sequence length="324" mass="35025">MSYQDITQYNAACFTPGRPYGITSITIHWWGDPSDGPTFDGVIRTFTSGARGTSAHYVVEDGRVACLVAPGDRAWACGDGVGVGSGGNDTSISIECNPRQSDGDCRTVAELVRDLRAVYGDLPLYPHSRWFNTRCPGTYDLSRIDRIARGLPDTGHTSPATATAGTSKVRPGLATQVHYRLHRRGGDWLDEVTDYGPGDEGFAGLPCSAHDLLTVRVDEGNLRYRVHMLGGDWLDWVDRSDINDTVNGCAGVSGQVIDAVQLHYTTPAGRTLAQAWYRSQTAARQGWLPTVCDDGTSYGGDTFAGMFGEPLDRLQIAISDGNPF</sequence>
<dbReference type="InterPro" id="IPR036505">
    <property type="entry name" value="Amidase/PGRP_sf"/>
</dbReference>
<reference evidence="6 7" key="1">
    <citation type="submission" date="2014-12" db="EMBL/GenBank/DDBJ databases">
        <title>Comparative genomics of the lactic acid bacteria isolated from the honey bee gut.</title>
        <authorList>
            <person name="Ellegaard K.M."/>
            <person name="Tamarit D."/>
            <person name="Javelind E."/>
            <person name="Olofsson T."/>
            <person name="Andersson S.G."/>
            <person name="Vasquez A."/>
        </authorList>
    </citation>
    <scope>NUCLEOTIDE SEQUENCE [LARGE SCALE GENOMIC DNA]</scope>
    <source>
        <strain evidence="6 7">Bma6</strain>
    </source>
</reference>
<protein>
    <recommendedName>
        <fullName evidence="2">N-acetylmuramoyl-L-alanine amidase</fullName>
        <ecNumber evidence="2">3.5.1.28</ecNumber>
    </recommendedName>
</protein>
<organism evidence="6 7">
    <name type="scientific">Bifidobacterium coryneforme</name>
    <dbReference type="NCBI Taxonomy" id="1687"/>
    <lineage>
        <taxon>Bacteria</taxon>
        <taxon>Bacillati</taxon>
        <taxon>Actinomycetota</taxon>
        <taxon>Actinomycetes</taxon>
        <taxon>Bifidobacteriales</taxon>
        <taxon>Bifidobacteriaceae</taxon>
        <taxon>Bifidobacterium</taxon>
    </lineage>
</organism>
<evidence type="ECO:0000256" key="1">
    <source>
        <dbReference type="ARBA" id="ARBA00001561"/>
    </source>
</evidence>
<comment type="catalytic activity">
    <reaction evidence="1">
        <text>Hydrolyzes the link between N-acetylmuramoyl residues and L-amino acid residues in certain cell-wall glycopeptides.</text>
        <dbReference type="EC" id="3.5.1.28"/>
    </reaction>
</comment>
<keyword evidence="4" id="KW-0961">Cell wall biogenesis/degradation</keyword>
<dbReference type="InterPro" id="IPR002502">
    <property type="entry name" value="Amidase_domain"/>
</dbReference>
<dbReference type="EC" id="3.5.1.28" evidence="2"/>
<evidence type="ECO:0000256" key="4">
    <source>
        <dbReference type="ARBA" id="ARBA00023316"/>
    </source>
</evidence>
<dbReference type="Proteomes" id="UP000033652">
    <property type="component" value="Unassembled WGS sequence"/>
</dbReference>
<dbReference type="PANTHER" id="PTHR30417">
    <property type="entry name" value="N-ACETYLMURAMOYL-L-ALANINE AMIDASE AMID"/>
    <property type="match status" value="1"/>
</dbReference>
<dbReference type="GO" id="GO:0071555">
    <property type="term" value="P:cell wall organization"/>
    <property type="evidence" value="ECO:0007669"/>
    <property type="project" value="UniProtKB-KW"/>
</dbReference>
<dbReference type="InterPro" id="IPR051206">
    <property type="entry name" value="NAMLAA_amidase_2"/>
</dbReference>